<dbReference type="RefSeq" id="WP_163913640.1">
    <property type="nucleotide sequence ID" value="NZ_JAAGWD010000002.1"/>
</dbReference>
<reference evidence="3 4" key="1">
    <citation type="submission" date="2020-02" db="EMBL/GenBank/DDBJ databases">
        <authorList>
            <person name="Kim M.K."/>
        </authorList>
    </citation>
    <scope>NUCLEOTIDE SEQUENCE [LARGE SCALE GENOMIC DNA]</scope>
    <source>
        <strain evidence="3 4">BT327</strain>
    </source>
</reference>
<feature type="domain" description="Secretion system C-terminal sorting" evidence="2">
    <location>
        <begin position="744"/>
        <end position="815"/>
    </location>
</feature>
<organism evidence="3 4">
    <name type="scientific">Pontibacter burrus</name>
    <dbReference type="NCBI Taxonomy" id="2704466"/>
    <lineage>
        <taxon>Bacteria</taxon>
        <taxon>Pseudomonadati</taxon>
        <taxon>Bacteroidota</taxon>
        <taxon>Cytophagia</taxon>
        <taxon>Cytophagales</taxon>
        <taxon>Hymenobacteraceae</taxon>
        <taxon>Pontibacter</taxon>
    </lineage>
</organism>
<dbReference type="InterPro" id="IPR028994">
    <property type="entry name" value="Integrin_alpha_N"/>
</dbReference>
<protein>
    <submittedName>
        <fullName evidence="3">T9SS type A sorting domain-containing protein</fullName>
    </submittedName>
</protein>
<dbReference type="SUPFAM" id="SSF69318">
    <property type="entry name" value="Integrin alpha N-terminal domain"/>
    <property type="match status" value="1"/>
</dbReference>
<sequence>MKTLITATLWMLFLSIQCFAQPEPKKNAPPLEHNPKAVGYIQSFTLIDPDTDSDIRTLAQNDVINAGTPINIRVNTEGKVRSMLITISNGDTRIDNDEPYSVAGDQNGDYRAWLPEPGVYTISATPYNNTRARGKEGTTVTMQLTVLPVSPPNITFTLINAETNQDLMVLTDMTELNLAQVRGIKLNIRADVDWNLTESVTMDLTGIVPASRTDNDAPYTLLAEDADGWAPTEGIYTLMATAYSQDNADGRAGATKTISFTVNRDEGEPNYAYRDYVELNNLMVVYTNTNGGTLPANYADVLAKALEELNMFYWRHSHMTLNLNWTVLVIDEYLERVHENGYVYPHEVDADLRSRNFPVDTYDAVGAFVVGGGAYAWGVNQVLGKGAYFQVPWWEEHYQLSAFLMHEFNHVVDAMFHNAGLPEYPSNHPGSARVFGEFIPNSSHSWDLNAQIIQHWDKNQWYELFYKGNWGSILQAVDNEQDGFPDNEPNVPFDEARFGSSPTTADTDGDGLPDLEEAMAGIFLTLNPLSADSDGDGIPDAQDTEPLYPINATIPFTENFPLTEDITDWPLAGTYFFQREVSGDASFYLAYSSERLFIGAKLPTAWHEIRIIIDANNDGVFYGSDNIEIVFDRDLVQELNLLDVNAVPVGSHEDYIRIPDITYNYATTVRHEVGWSSFQFALNRLSQYGLDLQPGEQIGISVHVIGYGFMLEHDDLMTFTFGDQDPFTASTSELLKKQASKAFVYPNPASSQISFVADANEATGTWRIVDSRGREVQRSKIRTSGPETINIKSLPTGLYILQIESAAGKKSYKFIKN</sequence>
<name>A0A6B3LV53_9BACT</name>
<feature type="chain" id="PRO_5025580159" evidence="1">
    <location>
        <begin position="21"/>
        <end position="817"/>
    </location>
</feature>
<evidence type="ECO:0000259" key="2">
    <source>
        <dbReference type="Pfam" id="PF18962"/>
    </source>
</evidence>
<proteinExistence type="predicted"/>
<accession>A0A6B3LV53</accession>
<evidence type="ECO:0000313" key="4">
    <source>
        <dbReference type="Proteomes" id="UP000474777"/>
    </source>
</evidence>
<dbReference type="InterPro" id="IPR026444">
    <property type="entry name" value="Secre_tail"/>
</dbReference>
<dbReference type="EMBL" id="JAAGWD010000002">
    <property type="protein sequence ID" value="NEM97364.1"/>
    <property type="molecule type" value="Genomic_DNA"/>
</dbReference>
<comment type="caution">
    <text evidence="3">The sequence shown here is derived from an EMBL/GenBank/DDBJ whole genome shotgun (WGS) entry which is preliminary data.</text>
</comment>
<keyword evidence="4" id="KW-1185">Reference proteome</keyword>
<dbReference type="SUPFAM" id="SSF103647">
    <property type="entry name" value="TSP type-3 repeat"/>
    <property type="match status" value="1"/>
</dbReference>
<dbReference type="InterPro" id="IPR028974">
    <property type="entry name" value="TSP_type-3_rpt"/>
</dbReference>
<dbReference type="Pfam" id="PF18962">
    <property type="entry name" value="Por_Secre_tail"/>
    <property type="match status" value="1"/>
</dbReference>
<dbReference type="NCBIfam" id="TIGR04183">
    <property type="entry name" value="Por_Secre_tail"/>
    <property type="match status" value="1"/>
</dbReference>
<dbReference type="Gene3D" id="4.10.1080.10">
    <property type="entry name" value="TSP type-3 repeat"/>
    <property type="match status" value="1"/>
</dbReference>
<feature type="signal peptide" evidence="1">
    <location>
        <begin position="1"/>
        <end position="20"/>
    </location>
</feature>
<gene>
    <name evidence="3" type="ORF">GXP69_06630</name>
</gene>
<dbReference type="AlphaFoldDB" id="A0A6B3LV53"/>
<keyword evidence="1" id="KW-0732">Signal</keyword>
<dbReference type="GO" id="GO:0005509">
    <property type="term" value="F:calcium ion binding"/>
    <property type="evidence" value="ECO:0007669"/>
    <property type="project" value="InterPro"/>
</dbReference>
<evidence type="ECO:0000313" key="3">
    <source>
        <dbReference type="EMBL" id="NEM97364.1"/>
    </source>
</evidence>
<dbReference type="Proteomes" id="UP000474777">
    <property type="component" value="Unassembled WGS sequence"/>
</dbReference>
<evidence type="ECO:0000256" key="1">
    <source>
        <dbReference type="SAM" id="SignalP"/>
    </source>
</evidence>